<gene>
    <name evidence="2" type="ORF">FYJ59_02925</name>
</gene>
<dbReference type="GO" id="GO:0003700">
    <property type="term" value="F:DNA-binding transcription factor activity"/>
    <property type="evidence" value="ECO:0007669"/>
    <property type="project" value="InterPro"/>
</dbReference>
<dbReference type="Proteomes" id="UP000476055">
    <property type="component" value="Unassembled WGS sequence"/>
</dbReference>
<dbReference type="InterPro" id="IPR013325">
    <property type="entry name" value="RNA_pol_sigma_r2"/>
</dbReference>
<evidence type="ECO:0008006" key="4">
    <source>
        <dbReference type="Google" id="ProtNLM"/>
    </source>
</evidence>
<dbReference type="GO" id="GO:0006352">
    <property type="term" value="P:DNA-templated transcription initiation"/>
    <property type="evidence" value="ECO:0007669"/>
    <property type="project" value="InterPro"/>
</dbReference>
<comment type="caution">
    <text evidence="2">The sequence shown here is derived from an EMBL/GenBank/DDBJ whole genome shotgun (WGS) entry which is preliminary data.</text>
</comment>
<dbReference type="EMBL" id="VUMU01000002">
    <property type="protein sequence ID" value="MST57206.1"/>
    <property type="molecule type" value="Genomic_DNA"/>
</dbReference>
<dbReference type="InterPro" id="IPR036388">
    <property type="entry name" value="WH-like_DNA-bd_sf"/>
</dbReference>
<keyword evidence="1" id="KW-0175">Coiled coil</keyword>
<dbReference type="Gene3D" id="1.10.10.10">
    <property type="entry name" value="Winged helix-like DNA-binding domain superfamily/Winged helix DNA-binding domain"/>
    <property type="match status" value="1"/>
</dbReference>
<feature type="coiled-coil region" evidence="1">
    <location>
        <begin position="191"/>
        <end position="218"/>
    </location>
</feature>
<evidence type="ECO:0000313" key="2">
    <source>
        <dbReference type="EMBL" id="MST57206.1"/>
    </source>
</evidence>
<dbReference type="Gene3D" id="1.20.120.1810">
    <property type="match status" value="1"/>
</dbReference>
<accession>A0A6L5YFX9</accession>
<name>A0A6L5YFX9_9FIRM</name>
<dbReference type="AlphaFoldDB" id="A0A6L5YFX9"/>
<protein>
    <recommendedName>
        <fullName evidence="4">RNA polymerase sigma-70 region 3 domain-containing protein</fullName>
    </recommendedName>
</protein>
<evidence type="ECO:0000256" key="1">
    <source>
        <dbReference type="SAM" id="Coils"/>
    </source>
</evidence>
<keyword evidence="3" id="KW-1185">Reference proteome</keyword>
<organism evidence="2 3">
    <name type="scientific">Waltera intestinalis</name>
    <dbReference type="NCBI Taxonomy" id="2606635"/>
    <lineage>
        <taxon>Bacteria</taxon>
        <taxon>Bacillati</taxon>
        <taxon>Bacillota</taxon>
        <taxon>Clostridia</taxon>
        <taxon>Lachnospirales</taxon>
        <taxon>Lachnospiraceae</taxon>
        <taxon>Waltera</taxon>
    </lineage>
</organism>
<dbReference type="SUPFAM" id="SSF88946">
    <property type="entry name" value="Sigma2 domain of RNA polymerase sigma factors"/>
    <property type="match status" value="1"/>
</dbReference>
<sequence length="250" mass="28077">MNKEILFAQTLEQVRKTAKEQGNCISEEQVKDAFAELDLSGEQLQMVFDYLLKHKIGIGQPMDPDEFLTDEEKDYLQEYLDEVAELPTYTDGEKLAFAMSAMAGEADAQQRLIEIHLADVAEIAKLYAGQGVLLEDLVGEGNLALSFGVTMLGSLEKPQEVEGMLGKMIMDAMEEYIAEHAENSKIDKRVEDKVNKVADKARELAEELQRKVTIEELMEETGMSRKMIEDAVRMSGFKIEDIDNNAKDSL</sequence>
<dbReference type="RefSeq" id="WP_154495188.1">
    <property type="nucleotide sequence ID" value="NZ_DAWCRI010000233.1"/>
</dbReference>
<evidence type="ECO:0000313" key="3">
    <source>
        <dbReference type="Proteomes" id="UP000476055"/>
    </source>
</evidence>
<reference evidence="2 3" key="1">
    <citation type="submission" date="2019-08" db="EMBL/GenBank/DDBJ databases">
        <title>In-depth cultivation of the pig gut microbiome towards novel bacterial diversity and tailored functional studies.</title>
        <authorList>
            <person name="Wylensek D."/>
            <person name="Hitch T.C.A."/>
            <person name="Clavel T."/>
        </authorList>
    </citation>
    <scope>NUCLEOTIDE SEQUENCE [LARGE SCALE GENOMIC DNA]</scope>
    <source>
        <strain evidence="2 3">WCA3-601-WT-6H</strain>
    </source>
</reference>
<proteinExistence type="predicted"/>